<dbReference type="PROSITE" id="PS50893">
    <property type="entry name" value="ABC_TRANSPORTER_2"/>
    <property type="match status" value="1"/>
</dbReference>
<evidence type="ECO:0000256" key="2">
    <source>
        <dbReference type="ARBA" id="ARBA00022448"/>
    </source>
</evidence>
<dbReference type="InterPro" id="IPR003593">
    <property type="entry name" value="AAA+_ATPase"/>
</dbReference>
<dbReference type="Proteomes" id="UP000054937">
    <property type="component" value="Unassembled WGS sequence"/>
</dbReference>
<keyword evidence="4" id="KW-0547">Nucleotide-binding</keyword>
<keyword evidence="11" id="KW-1185">Reference proteome</keyword>
<dbReference type="InterPro" id="IPR003439">
    <property type="entry name" value="ABC_transporter-like_ATP-bd"/>
</dbReference>
<dbReference type="GO" id="GO:0005778">
    <property type="term" value="C:peroxisomal membrane"/>
    <property type="evidence" value="ECO:0007669"/>
    <property type="project" value="TreeGrafter"/>
</dbReference>
<evidence type="ECO:0000256" key="4">
    <source>
        <dbReference type="ARBA" id="ARBA00022741"/>
    </source>
</evidence>
<dbReference type="PANTHER" id="PTHR11384">
    <property type="entry name" value="ATP-BINDING CASSETTE, SUB-FAMILY D MEMBER"/>
    <property type="match status" value="1"/>
</dbReference>
<keyword evidence="5" id="KW-0067">ATP-binding</keyword>
<dbReference type="GO" id="GO:0005324">
    <property type="term" value="F:long-chain fatty acid transmembrane transporter activity"/>
    <property type="evidence" value="ECO:0007669"/>
    <property type="project" value="TreeGrafter"/>
</dbReference>
<dbReference type="GO" id="GO:0042760">
    <property type="term" value="P:very long-chain fatty acid catabolic process"/>
    <property type="evidence" value="ECO:0007669"/>
    <property type="project" value="TreeGrafter"/>
</dbReference>
<evidence type="ECO:0000256" key="3">
    <source>
        <dbReference type="ARBA" id="ARBA00022692"/>
    </source>
</evidence>
<keyword evidence="7 8" id="KW-0472">Membrane</keyword>
<keyword evidence="2" id="KW-0813">Transport</keyword>
<evidence type="ECO:0000256" key="5">
    <source>
        <dbReference type="ARBA" id="ARBA00022840"/>
    </source>
</evidence>
<sequence length="671" mass="76781">MANQSKIQSDQNLLQNILKSLTKTPSRKVMTLAAVVTLLYLGKQGLTQQKETLSPQTKQKFEKDRKKKSKGHVNKEFFLKLKKLLKIVFPKWNDISVFYIIMLTVSLYVRSKLSIYIASINGQIVKSIVGRNLKEFITRILALGSVAVPASFLNSYLDFLNKSLSIEFRAKLTEYFNGQYLNDMIFYQLTNLDSRVQNPEQTMTSDIEKWSNSLSLIYGNFTKPILDIILLTNKLVSNIGALAPGLILAWYLVSGVVMKFISPAFGKLTAISQTLEGQYRACHTDLLKFSEEIAFYDGREWERKRIDHAFKNLMSHQKVDMQKRLFMGTFDSILTKYGNVLLGYSILGLPVFGPGREEYKKLHGGDQTKITQDYIRNSSLLINFAKAIGRLAISYKEIQQLAGYTVLVSQMREVLSDLNKGQYERQQVNAKSEYGIQHNDRENQLIKLQQGKIVEVDDYIQFEKLPIVTPNGDKLVIDMDITIKRGMNVVISGPNGCGKSSLFRILGGLWPILGGTLKRPSMDKLFYVPQRPYLPDGNLRDQIIYPHTKLDMLRRGYNDNKLIELMKKVQLDSLLTRGNLDIRKDWTNQLAMGEKQAIAMARLFYHKPLFAILDECTSSVSLELEATLYETAKELNITLFTVSHRTSLFKYHEYILKFNGKGAWTFEEFTQ</sequence>
<evidence type="ECO:0000256" key="1">
    <source>
        <dbReference type="ARBA" id="ARBA00008575"/>
    </source>
</evidence>
<feature type="domain" description="ABC transporter" evidence="9">
    <location>
        <begin position="460"/>
        <end position="671"/>
    </location>
</feature>
<keyword evidence="6 8" id="KW-1133">Transmembrane helix</keyword>
<dbReference type="GO" id="GO:0015910">
    <property type="term" value="P:long-chain fatty acid import into peroxisome"/>
    <property type="evidence" value="ECO:0007669"/>
    <property type="project" value="TreeGrafter"/>
</dbReference>
<dbReference type="InterPro" id="IPR027417">
    <property type="entry name" value="P-loop_NTPase"/>
</dbReference>
<dbReference type="Gene3D" id="1.20.1560.10">
    <property type="entry name" value="ABC transporter type 1, transmembrane domain"/>
    <property type="match status" value="1"/>
</dbReference>
<dbReference type="CDD" id="cd03223">
    <property type="entry name" value="ABCD_peroxisomal_ALDP"/>
    <property type="match status" value="1"/>
</dbReference>
<evidence type="ECO:0000313" key="11">
    <source>
        <dbReference type="Proteomes" id="UP000054937"/>
    </source>
</evidence>
<dbReference type="OMA" id="IHDMYLD"/>
<dbReference type="Gene3D" id="3.40.50.300">
    <property type="entry name" value="P-loop containing nucleotide triphosphate hydrolases"/>
    <property type="match status" value="1"/>
</dbReference>
<dbReference type="GO" id="GO:0140359">
    <property type="term" value="F:ABC-type transporter activity"/>
    <property type="evidence" value="ECO:0007669"/>
    <property type="project" value="InterPro"/>
</dbReference>
<protein>
    <submittedName>
        <fullName evidence="10">p-loop containing nucleoside triphosphate hydrolase</fullName>
    </submittedName>
</protein>
<evidence type="ECO:0000256" key="7">
    <source>
        <dbReference type="ARBA" id="ARBA00023136"/>
    </source>
</evidence>
<evidence type="ECO:0000256" key="6">
    <source>
        <dbReference type="ARBA" id="ARBA00022989"/>
    </source>
</evidence>
<dbReference type="GO" id="GO:0005524">
    <property type="term" value="F:ATP binding"/>
    <property type="evidence" value="ECO:0007669"/>
    <property type="project" value="UniProtKB-KW"/>
</dbReference>
<dbReference type="SMART" id="SM00382">
    <property type="entry name" value="AAA"/>
    <property type="match status" value="1"/>
</dbReference>
<dbReference type="AlphaFoldDB" id="A0A0V0R5C9"/>
<dbReference type="GO" id="GO:0007031">
    <property type="term" value="P:peroxisome organization"/>
    <property type="evidence" value="ECO:0007669"/>
    <property type="project" value="TreeGrafter"/>
</dbReference>
<evidence type="ECO:0000313" key="10">
    <source>
        <dbReference type="EMBL" id="KRX09691.1"/>
    </source>
</evidence>
<name>A0A0V0R5C9_PSEPJ</name>
<dbReference type="GO" id="GO:0016887">
    <property type="term" value="F:ATP hydrolysis activity"/>
    <property type="evidence" value="ECO:0007669"/>
    <property type="project" value="InterPro"/>
</dbReference>
<comment type="similarity">
    <text evidence="1">Belongs to the ABC transporter superfamily. ABCD family. Peroxisomal fatty acyl CoA transporter (TC 3.A.1.203) subfamily.</text>
</comment>
<accession>A0A0V0R5C9</accession>
<evidence type="ECO:0000259" key="9">
    <source>
        <dbReference type="PROSITE" id="PS50893"/>
    </source>
</evidence>
<dbReference type="SUPFAM" id="SSF90123">
    <property type="entry name" value="ABC transporter transmembrane region"/>
    <property type="match status" value="1"/>
</dbReference>
<proteinExistence type="inferred from homology"/>
<dbReference type="InterPro" id="IPR050835">
    <property type="entry name" value="ABC_transporter_sub-D"/>
</dbReference>
<dbReference type="PANTHER" id="PTHR11384:SF67">
    <property type="entry name" value="ATP-BINDING CASSETTE SUB-FAMILY D MEMBER 1"/>
    <property type="match status" value="1"/>
</dbReference>
<keyword evidence="10" id="KW-0378">Hydrolase</keyword>
<evidence type="ECO:0000256" key="8">
    <source>
        <dbReference type="SAM" id="Phobius"/>
    </source>
</evidence>
<dbReference type="EMBL" id="LDAU01000044">
    <property type="protein sequence ID" value="KRX09691.1"/>
    <property type="molecule type" value="Genomic_DNA"/>
</dbReference>
<dbReference type="Pfam" id="PF06472">
    <property type="entry name" value="ABC_membrane_2"/>
    <property type="match status" value="1"/>
</dbReference>
<gene>
    <name evidence="10" type="ORF">PPERSA_02563</name>
</gene>
<dbReference type="GO" id="GO:0006635">
    <property type="term" value="P:fatty acid beta-oxidation"/>
    <property type="evidence" value="ECO:0007669"/>
    <property type="project" value="TreeGrafter"/>
</dbReference>
<comment type="caution">
    <text evidence="10">The sequence shown here is derived from an EMBL/GenBank/DDBJ whole genome shotgun (WGS) entry which is preliminary data.</text>
</comment>
<keyword evidence="3 8" id="KW-0812">Transmembrane</keyword>
<dbReference type="OrthoDB" id="422637at2759"/>
<reference evidence="10 11" key="1">
    <citation type="journal article" date="2015" name="Sci. Rep.">
        <title>Genome of the facultative scuticociliatosis pathogen Pseudocohnilembus persalinus provides insight into its virulence through horizontal gene transfer.</title>
        <authorList>
            <person name="Xiong J."/>
            <person name="Wang G."/>
            <person name="Cheng J."/>
            <person name="Tian M."/>
            <person name="Pan X."/>
            <person name="Warren A."/>
            <person name="Jiang C."/>
            <person name="Yuan D."/>
            <person name="Miao W."/>
        </authorList>
    </citation>
    <scope>NUCLEOTIDE SEQUENCE [LARGE SCALE GENOMIC DNA]</scope>
    <source>
        <strain evidence="10">36N120E</strain>
    </source>
</reference>
<organism evidence="10 11">
    <name type="scientific">Pseudocohnilembus persalinus</name>
    <name type="common">Ciliate</name>
    <dbReference type="NCBI Taxonomy" id="266149"/>
    <lineage>
        <taxon>Eukaryota</taxon>
        <taxon>Sar</taxon>
        <taxon>Alveolata</taxon>
        <taxon>Ciliophora</taxon>
        <taxon>Intramacronucleata</taxon>
        <taxon>Oligohymenophorea</taxon>
        <taxon>Scuticociliatia</taxon>
        <taxon>Philasterida</taxon>
        <taxon>Pseudocohnilembidae</taxon>
        <taxon>Pseudocohnilembus</taxon>
    </lineage>
</organism>
<dbReference type="InterPro" id="IPR011527">
    <property type="entry name" value="ABC1_TM_dom"/>
</dbReference>
<dbReference type="InterPro" id="IPR036640">
    <property type="entry name" value="ABC1_TM_sf"/>
</dbReference>
<dbReference type="Pfam" id="PF00005">
    <property type="entry name" value="ABC_tran"/>
    <property type="match status" value="1"/>
</dbReference>
<dbReference type="SUPFAM" id="SSF52540">
    <property type="entry name" value="P-loop containing nucleoside triphosphate hydrolases"/>
    <property type="match status" value="1"/>
</dbReference>
<feature type="transmembrane region" description="Helical" evidence="8">
    <location>
        <begin position="235"/>
        <end position="253"/>
    </location>
</feature>
<dbReference type="InParanoid" id="A0A0V0R5C9"/>
<feature type="transmembrane region" description="Helical" evidence="8">
    <location>
        <begin position="92"/>
        <end position="109"/>
    </location>
</feature>